<reference evidence="1 3" key="1">
    <citation type="submission" date="2017-11" db="EMBL/GenBank/DDBJ databases">
        <title>Comparitive Functional Genomics of Dry Heat Resistant strains isolated from the Viking Spacecraft.</title>
        <authorList>
            <person name="Seuylemezian A."/>
            <person name="Cooper K."/>
            <person name="Vaishampayan P."/>
        </authorList>
    </citation>
    <scope>NUCLEOTIDE SEQUENCE [LARGE SCALE GENOMIC DNA]</scope>
    <source>
        <strain evidence="1 3">M4.6</strain>
    </source>
</reference>
<dbReference type="EMBL" id="PGVD01000019">
    <property type="protein sequence ID" value="PLR98936.1"/>
    <property type="molecule type" value="Genomic_DNA"/>
</dbReference>
<dbReference type="PANTHER" id="PTHR34817">
    <property type="entry name" value="NUCLEOTIDYLTRANSFERASE"/>
    <property type="match status" value="1"/>
</dbReference>
<gene>
    <name evidence="1" type="ORF">CU635_16410</name>
    <name evidence="2" type="ORF">CVD25_06545</name>
</gene>
<accession>A0A2N5GJA4</accession>
<reference evidence="2 4" key="2">
    <citation type="submission" date="2017-12" db="EMBL/GenBank/DDBJ databases">
        <title>Comparative Functional Genomics of Dry Heat Resistant strains isolated from the Viking Spacecraft.</title>
        <authorList>
            <person name="Seuylemezian A."/>
            <person name="Cooper K."/>
            <person name="Vaishampayan P."/>
        </authorList>
    </citation>
    <scope>NUCLEOTIDE SEQUENCE [LARGE SCALE GENOMIC DNA]</scope>
    <source>
        <strain evidence="2 4">ATCC 29669</strain>
    </source>
</reference>
<dbReference type="PANTHER" id="PTHR34817:SF2">
    <property type="entry name" value="NUCLEOTIDYLTRANSFERASE"/>
    <property type="match status" value="1"/>
</dbReference>
<dbReference type="Pfam" id="PF10127">
    <property type="entry name" value="RlaP"/>
    <property type="match status" value="1"/>
</dbReference>
<evidence type="ECO:0008006" key="5">
    <source>
        <dbReference type="Google" id="ProtNLM"/>
    </source>
</evidence>
<name>A0A2N5GJA4_9BACI</name>
<dbReference type="Proteomes" id="UP000234951">
    <property type="component" value="Unassembled WGS sequence"/>
</dbReference>
<evidence type="ECO:0000313" key="2">
    <source>
        <dbReference type="EMBL" id="PLR98936.1"/>
    </source>
</evidence>
<protein>
    <recommendedName>
        <fullName evidence="5">Nucleotidyltransferase domain-containing protein</fullName>
    </recommendedName>
</protein>
<dbReference type="EMBL" id="PGVA01000041">
    <property type="protein sequence ID" value="PLR81090.1"/>
    <property type="molecule type" value="Genomic_DNA"/>
</dbReference>
<evidence type="ECO:0000313" key="3">
    <source>
        <dbReference type="Proteomes" id="UP000234951"/>
    </source>
</evidence>
<dbReference type="OrthoDB" id="9796845at2"/>
<evidence type="ECO:0000313" key="4">
    <source>
        <dbReference type="Proteomes" id="UP000235114"/>
    </source>
</evidence>
<dbReference type="Proteomes" id="UP000235114">
    <property type="component" value="Unassembled WGS sequence"/>
</dbReference>
<comment type="caution">
    <text evidence="1">The sequence shown here is derived from an EMBL/GenBank/DDBJ whole genome shotgun (WGS) entry which is preliminary data.</text>
</comment>
<dbReference type="AlphaFoldDB" id="A0A2N5GJA4"/>
<dbReference type="InterPro" id="IPR018775">
    <property type="entry name" value="RlaP"/>
</dbReference>
<evidence type="ECO:0000313" key="1">
    <source>
        <dbReference type="EMBL" id="PLR81090.1"/>
    </source>
</evidence>
<sequence>MKKMENWLEELEEQYRITVLYACEAGSRVWNTDSKQSDFDIRFIFKYKDLKSYIALNPRPAVIDITQPFDAQGWDVRKALQLAGKSNASLYEWAFTPLVYRDATGFGQRLRNMAESVFSPYSLFMHYGSLMARNLKEVTGKQRVAAKQVKQLIQAGRSFFIADYLATTNEISSPYRILEAIYENPDTELIKNYMLLINSKKNGISPPAEALQFVFVELEKQRALLSERRENLIRSKISTAELNDWLWELLEL</sequence>
<keyword evidence="4" id="KW-1185">Reference proteome</keyword>
<organism evidence="1 3">
    <name type="scientific">Bacillus canaveralius</name>
    <dbReference type="NCBI Taxonomy" id="1403243"/>
    <lineage>
        <taxon>Bacteria</taxon>
        <taxon>Bacillati</taxon>
        <taxon>Bacillota</taxon>
        <taxon>Bacilli</taxon>
        <taxon>Bacillales</taxon>
        <taxon>Bacillaceae</taxon>
        <taxon>Bacillus</taxon>
    </lineage>
</organism>
<proteinExistence type="predicted"/>